<feature type="compositionally biased region" description="Pro residues" evidence="1">
    <location>
        <begin position="190"/>
        <end position="208"/>
    </location>
</feature>
<dbReference type="RefSeq" id="WP_213171967.1">
    <property type="nucleotide sequence ID" value="NZ_CP070496.1"/>
</dbReference>
<reference evidence="2" key="1">
    <citation type="submission" date="2021-02" db="EMBL/GenBank/DDBJ databases">
        <title>Natronoglycomyces albus gen. nov., sp. nov, a haloalkaliphilic actinobacterium from a soda solonchak soil.</title>
        <authorList>
            <person name="Sorokin D.Y."/>
            <person name="Khijniak T.V."/>
            <person name="Zakharycheva A.P."/>
            <person name="Boueva O.V."/>
            <person name="Ariskina E.V."/>
            <person name="Hahnke R.L."/>
            <person name="Bunk B."/>
            <person name="Sproer C."/>
            <person name="Schumann P."/>
            <person name="Evtushenko L.I."/>
            <person name="Kublanov I.V."/>
        </authorList>
    </citation>
    <scope>NUCLEOTIDE SEQUENCE</scope>
    <source>
        <strain evidence="2">DSM 106290</strain>
    </source>
</reference>
<accession>A0A895XTV8</accession>
<feature type="compositionally biased region" description="Polar residues" evidence="1">
    <location>
        <begin position="283"/>
        <end position="302"/>
    </location>
</feature>
<feature type="compositionally biased region" description="Polar residues" evidence="1">
    <location>
        <begin position="395"/>
        <end position="407"/>
    </location>
</feature>
<protein>
    <submittedName>
        <fullName evidence="2">Uncharacterized protein</fullName>
    </submittedName>
</protein>
<feature type="compositionally biased region" description="Low complexity" evidence="1">
    <location>
        <begin position="415"/>
        <end position="435"/>
    </location>
</feature>
<feature type="compositionally biased region" description="Low complexity" evidence="1">
    <location>
        <begin position="458"/>
        <end position="467"/>
    </location>
</feature>
<sequence>MYDQNRSDGPRHEGEDPSGHERRVNRTRDASGAFPRHPDSPPEHAGYSSSGPGISQPEIHPDIPQQAGSESYRFDPRARRRRYAAEDAGGLPVGPHRLPDDEDDTMEYPPVEVAQTHPGAPATRHPRRADPEDASIPGAPLNPFSPRSHSRPAQQAAAGQDARDTADPSNGQAPGMSFGIPGAPGQSPHPRQPPGAHPGQPPMGPTQPPSARSTFAPVSPSEDTTPAPGVIAPGTTRPGQMPQPSQATPPPDTPAHAAPEMEGTAHPPMSASPGNPPVRNRSRSSNQISEPPSAPAQVSQPGSARDHDYPHDEPPQRAQTPHAIGETTPPAVRTINLSKFDLAPNQSLLIPALESIPGVEIAELGEDSEGLGQLRLEIDPTANEMNLRSAVEEVLTQQLTSPESVEPTTPAAPSAPGNRAAGPDAAPAGPELAPSQPNPPDSAPEPDQPPVEQEEQLEQGAAAPAPASRGGLQRERPPRRGEEHAGFTADSHSPMGEDQQGSQGRAGDADRQRPEYQGGRRRRSIAERAAEREAAHNRNATGEAADTGSAEAEEAQNRVVDNQAPPNSVAIRGRRERSRPEGPEPQVDPAAEKSATQAVAPVATPDAAEGAVDHPDGDVFKQIHTEPLPGRFVLKQLNASTSDLETQVTVTLSCDDTDTVGVAVSPAIDWHVHRATAAAALEAVRPYLGEDARYEIEHVNIESAGPVKVALVVVLTMAGNAIHRRAGAAVVTSERRQSIVAATLSALSVQI</sequence>
<name>A0A895XTV8_9ACTN</name>
<feature type="compositionally biased region" description="Basic and acidic residues" evidence="1">
    <location>
        <begin position="1"/>
        <end position="29"/>
    </location>
</feature>
<evidence type="ECO:0000256" key="1">
    <source>
        <dbReference type="SAM" id="MobiDB-lite"/>
    </source>
</evidence>
<evidence type="ECO:0000313" key="2">
    <source>
        <dbReference type="EMBL" id="QSB05956.1"/>
    </source>
</evidence>
<feature type="compositionally biased region" description="Pro residues" evidence="1">
    <location>
        <begin position="436"/>
        <end position="449"/>
    </location>
</feature>
<feature type="compositionally biased region" description="Basic and acidic residues" evidence="1">
    <location>
        <begin position="524"/>
        <end position="536"/>
    </location>
</feature>
<proteinExistence type="predicted"/>
<dbReference type="AlphaFoldDB" id="A0A895XTV8"/>
<gene>
    <name evidence="2" type="ORF">JQS30_03245</name>
</gene>
<dbReference type="Proteomes" id="UP000662939">
    <property type="component" value="Chromosome"/>
</dbReference>
<evidence type="ECO:0000313" key="3">
    <source>
        <dbReference type="Proteomes" id="UP000662939"/>
    </source>
</evidence>
<feature type="region of interest" description="Disordered" evidence="1">
    <location>
        <begin position="1"/>
        <end position="332"/>
    </location>
</feature>
<feature type="compositionally biased region" description="Basic and acidic residues" evidence="1">
    <location>
        <begin position="472"/>
        <end position="485"/>
    </location>
</feature>
<organism evidence="2 3">
    <name type="scientific">Natronoglycomyces albus</name>
    <dbReference type="NCBI Taxonomy" id="2811108"/>
    <lineage>
        <taxon>Bacteria</taxon>
        <taxon>Bacillati</taxon>
        <taxon>Actinomycetota</taxon>
        <taxon>Actinomycetes</taxon>
        <taxon>Glycomycetales</taxon>
        <taxon>Glycomycetaceae</taxon>
        <taxon>Natronoglycomyces</taxon>
    </lineage>
</organism>
<dbReference type="KEGG" id="nav:JQS30_03245"/>
<keyword evidence="3" id="KW-1185">Reference proteome</keyword>
<dbReference type="EMBL" id="CP070496">
    <property type="protein sequence ID" value="QSB05956.1"/>
    <property type="molecule type" value="Genomic_DNA"/>
</dbReference>
<feature type="region of interest" description="Disordered" evidence="1">
    <location>
        <begin position="393"/>
        <end position="613"/>
    </location>
</feature>
<feature type="compositionally biased region" description="Basic and acidic residues" evidence="1">
    <location>
        <begin position="304"/>
        <end position="315"/>
    </location>
</feature>